<dbReference type="AlphaFoldDB" id="Q6AMJ6"/>
<dbReference type="NCBIfam" id="TIGR01326">
    <property type="entry name" value="OAH_OAS_sulfhy"/>
    <property type="match status" value="1"/>
</dbReference>
<comment type="cofactor">
    <cofactor evidence="1 6">
        <name>pyridoxal 5'-phosphate</name>
        <dbReference type="ChEBI" id="CHEBI:597326"/>
    </cofactor>
</comment>
<evidence type="ECO:0000313" key="7">
    <source>
        <dbReference type="EMBL" id="CAG36429.1"/>
    </source>
</evidence>
<dbReference type="GO" id="GO:0019346">
    <property type="term" value="P:transsulfuration"/>
    <property type="evidence" value="ECO:0007669"/>
    <property type="project" value="InterPro"/>
</dbReference>
<reference evidence="8" key="1">
    <citation type="journal article" date="2004" name="Environ. Microbiol.">
        <title>The genome of Desulfotalea psychrophila, a sulfate-reducing bacterium from permanently cold Arctic sediments.</title>
        <authorList>
            <person name="Rabus R."/>
            <person name="Ruepp A."/>
            <person name="Frickey T."/>
            <person name="Rattei T."/>
            <person name="Fartmann B."/>
            <person name="Stark M."/>
            <person name="Bauer M."/>
            <person name="Zibat A."/>
            <person name="Lombardot T."/>
            <person name="Becker I."/>
            <person name="Amann J."/>
            <person name="Gellner K."/>
            <person name="Teeling H."/>
            <person name="Leuschner W.D."/>
            <person name="Gloeckner F.-O."/>
            <person name="Lupas A.N."/>
            <person name="Amann R."/>
            <person name="Klenk H.-P."/>
        </authorList>
    </citation>
    <scope>NUCLEOTIDE SEQUENCE [LARGE SCALE GENOMIC DNA]</scope>
    <source>
        <strain evidence="8">DSM 12343 / LSv54</strain>
    </source>
</reference>
<dbReference type="STRING" id="177439.DP1700"/>
<sequence length="423" mass="45936">MKNWHIDTLAVQAGYEPKNGEPRIVPIAQSTTFKYDTAGAIADLFDLKAAGHMYSRISNPTVAVFEDKIAAMEGGVGALAVSSGQAASTISVINICQAGDHFIALATLYGGTFNLFKHSMKKWGIEVTFVDPAASPEEIKAAFKDNTKLIFGESLSNPGTDVLDFEKFVAIKNEMGVPLIVDNTFPTPILCRPIELGADIVTHSTTKYIDGHATSVGGIIIDSGNFDWTNGKFPGLTEPDDSYHGLSYTETFGKAAYIVKARVQWIRDIGCYQTPQNAFLSNLGLETLHLRMERHSENALRLAEFLDGHDKVEWVKYPMLPADSNYALCKKYLSAGSGVLTFGVKGSAQDAEKIMNSLQLAAIVVHVADVRTGVLHPASMTHRQLSSEDLEKAGITPQLIRVSVGIEKIDDIIADFKQALAQL</sequence>
<gene>
    <name evidence="7" type="ordered locus">DP1700</name>
</gene>
<keyword evidence="3" id="KW-0808">Transferase</keyword>
<evidence type="ECO:0000256" key="1">
    <source>
        <dbReference type="ARBA" id="ARBA00001933"/>
    </source>
</evidence>
<dbReference type="Gene3D" id="3.40.640.10">
    <property type="entry name" value="Type I PLP-dependent aspartate aminotransferase-like (Major domain)"/>
    <property type="match status" value="1"/>
</dbReference>
<dbReference type="GO" id="GO:0004124">
    <property type="term" value="F:cysteine synthase activity"/>
    <property type="evidence" value="ECO:0007669"/>
    <property type="project" value="TreeGrafter"/>
</dbReference>
<accession>Q6AMJ6</accession>
<dbReference type="InterPro" id="IPR015421">
    <property type="entry name" value="PyrdxlP-dep_Trfase_major"/>
</dbReference>
<dbReference type="InterPro" id="IPR015424">
    <property type="entry name" value="PyrdxlP-dep_Trfase"/>
</dbReference>
<dbReference type="Gene3D" id="3.90.1150.10">
    <property type="entry name" value="Aspartate Aminotransferase, domain 1"/>
    <property type="match status" value="1"/>
</dbReference>
<dbReference type="SUPFAM" id="SSF53383">
    <property type="entry name" value="PLP-dependent transferases"/>
    <property type="match status" value="1"/>
</dbReference>
<dbReference type="EMBL" id="CR522870">
    <property type="protein sequence ID" value="CAG36429.1"/>
    <property type="molecule type" value="Genomic_DNA"/>
</dbReference>
<dbReference type="KEGG" id="dps:DP1700"/>
<dbReference type="GO" id="GO:0006535">
    <property type="term" value="P:cysteine biosynthetic process from serine"/>
    <property type="evidence" value="ECO:0007669"/>
    <property type="project" value="TreeGrafter"/>
</dbReference>
<dbReference type="RefSeq" id="WP_011188941.1">
    <property type="nucleotide sequence ID" value="NC_006138.1"/>
</dbReference>
<evidence type="ECO:0000256" key="4">
    <source>
        <dbReference type="ARBA" id="ARBA00022898"/>
    </source>
</evidence>
<dbReference type="GO" id="GO:0071269">
    <property type="term" value="P:L-homocysteine biosynthetic process"/>
    <property type="evidence" value="ECO:0007669"/>
    <property type="project" value="TreeGrafter"/>
</dbReference>
<dbReference type="FunFam" id="3.40.640.10:FF:000035">
    <property type="entry name" value="O-succinylhomoserine sulfhydrylase"/>
    <property type="match status" value="1"/>
</dbReference>
<evidence type="ECO:0000256" key="3">
    <source>
        <dbReference type="ARBA" id="ARBA00022679"/>
    </source>
</evidence>
<evidence type="ECO:0000256" key="2">
    <source>
        <dbReference type="ARBA" id="ARBA00009077"/>
    </source>
</evidence>
<evidence type="ECO:0000313" key="8">
    <source>
        <dbReference type="Proteomes" id="UP000000602"/>
    </source>
</evidence>
<dbReference type="PANTHER" id="PTHR43797:SF3">
    <property type="entry name" value="O-ACETYLHOMOSERINE SULFHYDRYLASE"/>
    <property type="match status" value="1"/>
</dbReference>
<dbReference type="InterPro" id="IPR000277">
    <property type="entry name" value="Cys/Met-Metab_PyrdxlP-dep_enz"/>
</dbReference>
<evidence type="ECO:0000256" key="5">
    <source>
        <dbReference type="PIRSR" id="PIRSR001434-2"/>
    </source>
</evidence>
<dbReference type="GO" id="GO:0005737">
    <property type="term" value="C:cytoplasm"/>
    <property type="evidence" value="ECO:0007669"/>
    <property type="project" value="TreeGrafter"/>
</dbReference>
<dbReference type="GO" id="GO:0030170">
    <property type="term" value="F:pyridoxal phosphate binding"/>
    <property type="evidence" value="ECO:0007669"/>
    <property type="project" value="InterPro"/>
</dbReference>
<dbReference type="InterPro" id="IPR015422">
    <property type="entry name" value="PyrdxlP-dep_Trfase_small"/>
</dbReference>
<dbReference type="SMR" id="Q6AMJ6"/>
<dbReference type="eggNOG" id="COG2873">
    <property type="taxonomic scope" value="Bacteria"/>
</dbReference>
<protein>
    <submittedName>
        <fullName evidence="7">Probable O-acetylhomoserine sulfhydrylase</fullName>
    </submittedName>
</protein>
<dbReference type="HOGENOM" id="CLU_018986_4_2_7"/>
<dbReference type="PIRSF" id="PIRSF001434">
    <property type="entry name" value="CGS"/>
    <property type="match status" value="1"/>
</dbReference>
<organism evidence="7 8">
    <name type="scientific">Desulfotalea psychrophila (strain LSv54 / DSM 12343)</name>
    <dbReference type="NCBI Taxonomy" id="177439"/>
    <lineage>
        <taxon>Bacteria</taxon>
        <taxon>Pseudomonadati</taxon>
        <taxon>Thermodesulfobacteriota</taxon>
        <taxon>Desulfobulbia</taxon>
        <taxon>Desulfobulbales</taxon>
        <taxon>Desulfocapsaceae</taxon>
        <taxon>Desulfotalea</taxon>
    </lineage>
</organism>
<name>Q6AMJ6_DESPS</name>
<feature type="modified residue" description="N6-(pyridoxal phosphate)lysine" evidence="5">
    <location>
        <position position="207"/>
    </location>
</feature>
<dbReference type="PANTHER" id="PTHR43797">
    <property type="entry name" value="HOMOCYSTEINE/CYSTEINE SYNTHASE"/>
    <property type="match status" value="1"/>
</dbReference>
<comment type="similarity">
    <text evidence="2 6">Belongs to the trans-sulfuration enzymes family.</text>
</comment>
<dbReference type="CDD" id="cd00614">
    <property type="entry name" value="CGS_like"/>
    <property type="match status" value="1"/>
</dbReference>
<dbReference type="Pfam" id="PF01053">
    <property type="entry name" value="Cys_Met_Meta_PP"/>
    <property type="match status" value="1"/>
</dbReference>
<keyword evidence="4 5" id="KW-0663">Pyridoxal phosphate</keyword>
<dbReference type="InterPro" id="IPR006235">
    <property type="entry name" value="OAc-hSer/O-AcSer_sulfhydrylase"/>
</dbReference>
<dbReference type="GO" id="GO:0003961">
    <property type="term" value="F:O-acetylhomoserine aminocarboxypropyltransferase activity"/>
    <property type="evidence" value="ECO:0007669"/>
    <property type="project" value="TreeGrafter"/>
</dbReference>
<keyword evidence="8" id="KW-1185">Reference proteome</keyword>
<dbReference type="Proteomes" id="UP000000602">
    <property type="component" value="Chromosome"/>
</dbReference>
<proteinExistence type="inferred from homology"/>
<dbReference type="OrthoDB" id="9805807at2"/>
<evidence type="ECO:0000256" key="6">
    <source>
        <dbReference type="RuleBase" id="RU362118"/>
    </source>
</evidence>